<dbReference type="EMBL" id="BK014057">
    <property type="protein sequence ID" value="DAD52280.1"/>
    <property type="molecule type" value="Genomic_RNA"/>
</dbReference>
<keyword evidence="2" id="KW-1185">Reference proteome</keyword>
<gene>
    <name evidence="1" type="primary">SRR6960799_28_1</name>
</gene>
<reference evidence="1" key="1">
    <citation type="submission" date="2020-09" db="EMBL/GenBank/DDBJ databases">
        <title>Leviviricetes taxonomy.</title>
        <authorList>
            <person name="Stockdale S.R."/>
            <person name="Callanan J."/>
            <person name="Adriaenssens E.M."/>
            <person name="Kuhn J.H."/>
            <person name="Rumnieks J."/>
            <person name="Shkoporov A."/>
            <person name="Draper L.A."/>
            <person name="Ross P."/>
            <person name="Hill C."/>
        </authorList>
    </citation>
    <scope>NUCLEOTIDE SEQUENCE</scope>
</reference>
<name>A0A8S5L3L2_9VIRU</name>
<sequence length="460" mass="51271">MKKKQFRAPFPRTRKQLVSTRLRAAGSWGWNIDNVLQSPGSTPAVVTNTVVETQDVVTPGFAQRIAAGEIISNPYSMARRALSGGGGGDFRVRWTGSGHTHEFFVNGFAFADSVGNWGSDATPELPNYSKLISYNQTRALSGVQAATLQTGVVIGEFCKTMQLLVSPVRALQKAFAKAEANFHREINRLGARAAKVAHLRSALRKRKAYAMMRARENRKHRDLIQRIADYAPSLADAVLTANLGIKPLLMDLEALLEKIPKLEYVERRVARSSGSLEDARSSSYSRLWSYNTHKYHIDSKSRVTVRCSCIYEDGFETSQHFGSRISDLPETVWNIIPLSFLVDYVLNVNDYLGALRAQAYSRILTYNTVVHIESSATKTWDSITPSTYYISGLPVTNGTVLSWNPGPPETLEYEMRSRRVDSFGPSFVFDRAGTLHPPAQLQNVLALSTRWLTAKRSAFK</sequence>
<dbReference type="Proteomes" id="UP000677832">
    <property type="component" value="Segment"/>
</dbReference>
<organism evidence="1 2">
    <name type="scientific">ssRNA phage SRR6960799_28</name>
    <dbReference type="NCBI Taxonomy" id="2786585"/>
    <lineage>
        <taxon>Viruses</taxon>
        <taxon>Riboviria</taxon>
        <taxon>Orthornavirae</taxon>
        <taxon>Lenarviricota</taxon>
        <taxon>Leviviricetes</taxon>
        <taxon>Norzivirales</taxon>
        <taxon>Solspiviridae</taxon>
        <taxon>Tohkunevirus</taxon>
        <taxon>Tohkunevirus borborocola</taxon>
    </lineage>
</organism>
<protein>
    <submittedName>
        <fullName evidence="1">Maturation protein</fullName>
    </submittedName>
</protein>
<dbReference type="KEGG" id="vg:80399344"/>
<dbReference type="GeneID" id="80399344"/>
<dbReference type="RefSeq" id="YP_010770123.1">
    <property type="nucleotide sequence ID" value="NC_074170.1"/>
</dbReference>
<evidence type="ECO:0000313" key="2">
    <source>
        <dbReference type="Proteomes" id="UP000677832"/>
    </source>
</evidence>
<accession>A0A8S5L3L2</accession>
<evidence type="ECO:0000313" key="1">
    <source>
        <dbReference type="EMBL" id="DAD52280.1"/>
    </source>
</evidence>
<proteinExistence type="predicted"/>